<dbReference type="InterPro" id="IPR050739">
    <property type="entry name" value="MFP"/>
</dbReference>
<dbReference type="InterPro" id="IPR058625">
    <property type="entry name" value="MdtA-like_BSH"/>
</dbReference>
<gene>
    <name evidence="2" type="ORF">FHS49_000789</name>
</gene>
<dbReference type="EMBL" id="JACIJC010000001">
    <property type="protein sequence ID" value="MBB5684798.1"/>
    <property type="molecule type" value="Genomic_DNA"/>
</dbReference>
<sequence length="357" mass="38528">MMLLVVVLGLLFACVIWWFSYQSSGRYFESTNDAFVQADSVTVSPKVSGYIDKVFVQDNQDVAAGQPLFQVDPLDYQAQVSQYEAQTQLSLANADDARAKIAEQEAVIEQAQAQHFSAISNARYTMAEVRRYEPLVATGAESSERLSQLRNEAAKAAALQAQQQAVVRGAERRVASLQSQVRQAEAQGGAARAQLRGASRNVASTLIRASIAGRIGDKQARVGQFVQAGSRLTTIVPLSQIYVAANFKETQIGLMRVGQPVDIEVDALPDIILRGHVVSLSPGTGAQFSVLPPQNATGNFTKIVQRITVRIAIDAGPQARALLVPGMSVKAIVNTISAREVSGRIKREQDARAGSYK</sequence>
<dbReference type="AlphaFoldDB" id="A0A7W9ED09"/>
<reference evidence="2 3" key="1">
    <citation type="submission" date="2020-08" db="EMBL/GenBank/DDBJ databases">
        <title>Genomic Encyclopedia of Type Strains, Phase IV (KMG-IV): sequencing the most valuable type-strain genomes for metagenomic binning, comparative biology and taxonomic classification.</title>
        <authorList>
            <person name="Goeker M."/>
        </authorList>
    </citation>
    <scope>NUCLEOTIDE SEQUENCE [LARGE SCALE GENOMIC DNA]</scope>
    <source>
        <strain evidence="2 3">DSM 25079</strain>
    </source>
</reference>
<dbReference type="PRINTS" id="PR01490">
    <property type="entry name" value="RTXTOXIND"/>
</dbReference>
<evidence type="ECO:0000259" key="1">
    <source>
        <dbReference type="Pfam" id="PF25917"/>
    </source>
</evidence>
<dbReference type="Pfam" id="PF25917">
    <property type="entry name" value="BSH_RND"/>
    <property type="match status" value="1"/>
</dbReference>
<organism evidence="2 3">
    <name type="scientific">Sphingobium boeckii</name>
    <dbReference type="NCBI Taxonomy" id="1082345"/>
    <lineage>
        <taxon>Bacteria</taxon>
        <taxon>Pseudomonadati</taxon>
        <taxon>Pseudomonadota</taxon>
        <taxon>Alphaproteobacteria</taxon>
        <taxon>Sphingomonadales</taxon>
        <taxon>Sphingomonadaceae</taxon>
        <taxon>Sphingobium</taxon>
    </lineage>
</organism>
<dbReference type="SUPFAM" id="SSF111369">
    <property type="entry name" value="HlyD-like secretion proteins"/>
    <property type="match status" value="2"/>
</dbReference>
<dbReference type="Gene3D" id="2.40.50.100">
    <property type="match status" value="1"/>
</dbReference>
<keyword evidence="3" id="KW-1185">Reference proteome</keyword>
<dbReference type="Proteomes" id="UP000549617">
    <property type="component" value="Unassembled WGS sequence"/>
</dbReference>
<protein>
    <submittedName>
        <fullName evidence="2">Membrane fusion protein (Multidrug efflux system)</fullName>
    </submittedName>
</protein>
<dbReference type="Gene3D" id="2.40.30.170">
    <property type="match status" value="1"/>
</dbReference>
<proteinExistence type="predicted"/>
<comment type="caution">
    <text evidence="2">The sequence shown here is derived from an EMBL/GenBank/DDBJ whole genome shotgun (WGS) entry which is preliminary data.</text>
</comment>
<dbReference type="PANTHER" id="PTHR30386:SF24">
    <property type="entry name" value="MULTIDRUG RESISTANCE EFFLUX PUMP"/>
    <property type="match status" value="1"/>
</dbReference>
<feature type="domain" description="Multidrug resistance protein MdtA-like barrel-sandwich hybrid" evidence="1">
    <location>
        <begin position="40"/>
        <end position="236"/>
    </location>
</feature>
<accession>A0A7W9ED09</accession>
<dbReference type="GO" id="GO:0055085">
    <property type="term" value="P:transmembrane transport"/>
    <property type="evidence" value="ECO:0007669"/>
    <property type="project" value="InterPro"/>
</dbReference>
<name>A0A7W9ED09_9SPHN</name>
<dbReference type="PANTHER" id="PTHR30386">
    <property type="entry name" value="MEMBRANE FUSION SUBUNIT OF EMRAB-TOLC MULTIDRUG EFFLUX PUMP"/>
    <property type="match status" value="1"/>
</dbReference>
<evidence type="ECO:0000313" key="2">
    <source>
        <dbReference type="EMBL" id="MBB5684798.1"/>
    </source>
</evidence>
<evidence type="ECO:0000313" key="3">
    <source>
        <dbReference type="Proteomes" id="UP000549617"/>
    </source>
</evidence>